<evidence type="ECO:0000256" key="4">
    <source>
        <dbReference type="ARBA" id="ARBA00022989"/>
    </source>
</evidence>
<evidence type="ECO:0000256" key="3">
    <source>
        <dbReference type="ARBA" id="ARBA00022692"/>
    </source>
</evidence>
<keyword evidence="3 6" id="KW-0812">Transmembrane</keyword>
<proteinExistence type="inferred from homology"/>
<organism evidence="7 8">
    <name type="scientific">Aquilutibacter rugosus</name>
    <dbReference type="NCBI Taxonomy" id="3115820"/>
    <lineage>
        <taxon>Bacteria</taxon>
        <taxon>Pseudomonadati</taxon>
        <taxon>Pseudomonadota</taxon>
        <taxon>Gammaproteobacteria</taxon>
        <taxon>Lysobacterales</taxon>
        <taxon>Lysobacteraceae</taxon>
        <taxon>Aquilutibacter</taxon>
    </lineage>
</organism>
<evidence type="ECO:0000313" key="7">
    <source>
        <dbReference type="EMBL" id="MEF2154951.1"/>
    </source>
</evidence>
<name>A0ABU7UWP1_9GAMM</name>
<dbReference type="Pfam" id="PF02104">
    <property type="entry name" value="SURF1"/>
    <property type="match status" value="1"/>
</dbReference>
<keyword evidence="6" id="KW-1003">Cell membrane</keyword>
<dbReference type="PANTHER" id="PTHR23427:SF2">
    <property type="entry name" value="SURFEIT LOCUS PROTEIN 1"/>
    <property type="match status" value="1"/>
</dbReference>
<comment type="similarity">
    <text evidence="2 6">Belongs to the SURF1 family.</text>
</comment>
<accession>A0ABU7UWP1</accession>
<evidence type="ECO:0000256" key="1">
    <source>
        <dbReference type="ARBA" id="ARBA00004370"/>
    </source>
</evidence>
<dbReference type="EMBL" id="JAZHBO010000001">
    <property type="protein sequence ID" value="MEF2154951.1"/>
    <property type="molecule type" value="Genomic_DNA"/>
</dbReference>
<evidence type="ECO:0000256" key="6">
    <source>
        <dbReference type="RuleBase" id="RU363076"/>
    </source>
</evidence>
<dbReference type="PROSITE" id="PS50895">
    <property type="entry name" value="SURF1"/>
    <property type="match status" value="1"/>
</dbReference>
<keyword evidence="4 6" id="KW-1133">Transmembrane helix</keyword>
<dbReference type="PANTHER" id="PTHR23427">
    <property type="entry name" value="SURFEIT LOCUS PROTEIN"/>
    <property type="match status" value="1"/>
</dbReference>
<keyword evidence="5 6" id="KW-0472">Membrane</keyword>
<dbReference type="RefSeq" id="WP_331689702.1">
    <property type="nucleotide sequence ID" value="NZ_JAZHBN010000005.1"/>
</dbReference>
<keyword evidence="8" id="KW-1185">Reference proteome</keyword>
<evidence type="ECO:0000256" key="5">
    <source>
        <dbReference type="ARBA" id="ARBA00023136"/>
    </source>
</evidence>
<reference evidence="7 8" key="1">
    <citation type="submission" date="2024-01" db="EMBL/GenBank/DDBJ databases">
        <title>Novel species of the genus Luteimonas isolated from rivers.</title>
        <authorList>
            <person name="Lu H."/>
        </authorList>
    </citation>
    <scope>NUCLEOTIDE SEQUENCE [LARGE SCALE GENOMIC DNA]</scope>
    <source>
        <strain evidence="7 8">FXH3W</strain>
    </source>
</reference>
<gene>
    <name evidence="7" type="ORF">V3390_01675</name>
</gene>
<comment type="caution">
    <text evidence="7">The sequence shown here is derived from an EMBL/GenBank/DDBJ whole genome shotgun (WGS) entry which is preliminary data.</text>
</comment>
<dbReference type="InterPro" id="IPR002994">
    <property type="entry name" value="Surf1/Shy1"/>
</dbReference>
<sequence length="244" mass="26969">MSSKRSLIFWWIAALLLAAAFARLGFWQWSRAEEKRIQLAEVAAVMADPRPAELTGPPSGAYSWAQGRGQFQPSPVILLDNQQREGRVGVQVYGVFVPEAAPAQRLLVDLGWLPMDGQRDWPTVQLPQGTVQVSGLRSAPPAIGIRLGAGAGALQKRDARWLVTYLDLAEMDTQLGAQGRLARQVLRLDPKLPMGYKRDLVLHANSLPPERHVGYAVQWWGLALTVVLTALILTWRARKRQVAG</sequence>
<feature type="transmembrane region" description="Helical" evidence="6">
    <location>
        <begin position="217"/>
        <end position="235"/>
    </location>
</feature>
<dbReference type="Proteomes" id="UP001356170">
    <property type="component" value="Unassembled WGS sequence"/>
</dbReference>
<evidence type="ECO:0000313" key="8">
    <source>
        <dbReference type="Proteomes" id="UP001356170"/>
    </source>
</evidence>
<comment type="subcellular location">
    <subcellularLocation>
        <location evidence="6">Cell membrane</location>
        <topology evidence="6">Multi-pass membrane protein</topology>
    </subcellularLocation>
    <subcellularLocation>
        <location evidence="1">Membrane</location>
    </subcellularLocation>
</comment>
<comment type="caution">
    <text evidence="6">Lacks conserved residue(s) required for the propagation of feature annotation.</text>
</comment>
<dbReference type="CDD" id="cd06662">
    <property type="entry name" value="SURF1"/>
    <property type="match status" value="1"/>
</dbReference>
<dbReference type="InterPro" id="IPR045214">
    <property type="entry name" value="Surf1/Surf4"/>
</dbReference>
<protein>
    <recommendedName>
        <fullName evidence="6">SURF1-like protein</fullName>
    </recommendedName>
</protein>
<evidence type="ECO:0000256" key="2">
    <source>
        <dbReference type="ARBA" id="ARBA00007165"/>
    </source>
</evidence>